<dbReference type="InterPro" id="IPR039164">
    <property type="entry name" value="UBR1-like"/>
</dbReference>
<reference evidence="4" key="1">
    <citation type="submission" date="2025-08" db="UniProtKB">
        <authorList>
            <consortium name="RefSeq"/>
        </authorList>
    </citation>
    <scope>IDENTIFICATION</scope>
</reference>
<dbReference type="GeneID" id="103516950"/>
<dbReference type="PANTHER" id="PTHR21497:SF24">
    <property type="entry name" value="E3 UBIQUITIN-PROTEIN LIGASE UBR1"/>
    <property type="match status" value="1"/>
</dbReference>
<comment type="function">
    <text evidence="1">Ubiquitin ligase protein which is a component of the N-end rule pathway. Recognizes and binds to proteins bearing specific N-terminal residues that are destabilizing according to the N-end rule, leading to their ubiquitination and subsequent degradation.</text>
</comment>
<protein>
    <recommendedName>
        <fullName evidence="1">E3 ubiquitin-protein ligase</fullName>
        <ecNumber evidence="1">2.3.2.27</ecNumber>
    </recommendedName>
</protein>
<dbReference type="RefSeq" id="XP_008480165.1">
    <property type="nucleotide sequence ID" value="XM_008481943.3"/>
</dbReference>
<dbReference type="GO" id="GO:0016567">
    <property type="term" value="P:protein ubiquitination"/>
    <property type="evidence" value="ECO:0007669"/>
    <property type="project" value="UniProtKB-UniRule"/>
</dbReference>
<dbReference type="GO" id="GO:0071596">
    <property type="term" value="P:ubiquitin-dependent protein catabolic process via the N-end rule pathway"/>
    <property type="evidence" value="ECO:0007669"/>
    <property type="project" value="UniProtKB-UniRule"/>
</dbReference>
<comment type="similarity">
    <text evidence="1">Belongs to the E3 ubiquitin-protein ligase UBR1-like family.</text>
</comment>
<dbReference type="GO" id="GO:0061630">
    <property type="term" value="F:ubiquitin protein ligase activity"/>
    <property type="evidence" value="ECO:0007669"/>
    <property type="project" value="UniProtKB-UniRule"/>
</dbReference>
<keyword evidence="1" id="KW-0833">Ubl conjugation pathway</keyword>
<feature type="domain" description="E3 ubiquitin-protein ligase UBR-like C-terminal" evidence="2">
    <location>
        <begin position="295"/>
        <end position="634"/>
    </location>
</feature>
<keyword evidence="3" id="KW-1185">Reference proteome</keyword>
<dbReference type="AlphaFoldDB" id="A0A1S3DFV5"/>
<dbReference type="PaxDb" id="121845-A0A1S3DFV5"/>
<dbReference type="EC" id="2.3.2.27" evidence="1"/>
<accession>A0A1S3DFV5</accession>
<evidence type="ECO:0000256" key="1">
    <source>
        <dbReference type="RuleBase" id="RU366018"/>
    </source>
</evidence>
<evidence type="ECO:0000313" key="3">
    <source>
        <dbReference type="Proteomes" id="UP000079169"/>
    </source>
</evidence>
<dbReference type="InterPro" id="IPR044046">
    <property type="entry name" value="E3_ligase_UBR-like_C"/>
</dbReference>
<keyword evidence="1" id="KW-0808">Transferase</keyword>
<dbReference type="GO" id="GO:0008270">
    <property type="term" value="F:zinc ion binding"/>
    <property type="evidence" value="ECO:0007669"/>
    <property type="project" value="UniProtKB-UniRule"/>
</dbReference>
<name>A0A1S3DFV5_DIACI</name>
<evidence type="ECO:0000259" key="2">
    <source>
        <dbReference type="Pfam" id="PF18995"/>
    </source>
</evidence>
<comment type="pathway">
    <text evidence="1">Protein modification; protein ubiquitination.</text>
</comment>
<dbReference type="OMA" id="SACCREE"/>
<dbReference type="Pfam" id="PF18995">
    <property type="entry name" value="PRT6_C"/>
    <property type="match status" value="1"/>
</dbReference>
<dbReference type="PANTHER" id="PTHR21497">
    <property type="entry name" value="UBIQUITIN LIGASE E3 ALPHA-RELATED"/>
    <property type="match status" value="1"/>
</dbReference>
<evidence type="ECO:0000313" key="4">
    <source>
        <dbReference type="RefSeq" id="XP_008480165.1"/>
    </source>
</evidence>
<comment type="catalytic activity">
    <reaction evidence="1">
        <text>S-ubiquitinyl-[E2 ubiquitin-conjugating enzyme]-L-cysteine + [acceptor protein]-L-lysine = [E2 ubiquitin-conjugating enzyme]-L-cysteine + N(6)-ubiquitinyl-[acceptor protein]-L-lysine.</text>
        <dbReference type="EC" id="2.3.2.27"/>
    </reaction>
</comment>
<gene>
    <name evidence="4" type="primary">LOC103516950</name>
</gene>
<keyword evidence="1" id="KW-0863">Zinc-finger</keyword>
<proteinExistence type="inferred from homology"/>
<keyword evidence="1" id="KW-0479">Metal-binding</keyword>
<dbReference type="KEGG" id="dci:103516950"/>
<dbReference type="GO" id="GO:0005737">
    <property type="term" value="C:cytoplasm"/>
    <property type="evidence" value="ECO:0007669"/>
    <property type="project" value="TreeGrafter"/>
</dbReference>
<dbReference type="Proteomes" id="UP000079169">
    <property type="component" value="Unplaced"/>
</dbReference>
<dbReference type="STRING" id="121845.A0A1S3DFV5"/>
<organism evidence="3 4">
    <name type="scientific">Diaphorina citri</name>
    <name type="common">Asian citrus psyllid</name>
    <dbReference type="NCBI Taxonomy" id="121845"/>
    <lineage>
        <taxon>Eukaryota</taxon>
        <taxon>Metazoa</taxon>
        <taxon>Ecdysozoa</taxon>
        <taxon>Arthropoda</taxon>
        <taxon>Hexapoda</taxon>
        <taxon>Insecta</taxon>
        <taxon>Pterygota</taxon>
        <taxon>Neoptera</taxon>
        <taxon>Paraneoptera</taxon>
        <taxon>Hemiptera</taxon>
        <taxon>Sternorrhyncha</taxon>
        <taxon>Psylloidea</taxon>
        <taxon>Psyllidae</taxon>
        <taxon>Diaphorininae</taxon>
        <taxon>Diaphorina</taxon>
    </lineage>
</organism>
<dbReference type="GO" id="GO:0000151">
    <property type="term" value="C:ubiquitin ligase complex"/>
    <property type="evidence" value="ECO:0007669"/>
    <property type="project" value="TreeGrafter"/>
</dbReference>
<sequence>MAQMQAQQNSFMKENAQLFEANATIKLEEEEPESSCMDVVEHPVALGPNQTPRPNTGPVYYTCILCQEEQALTKQNDALVLAAFVQQSTVMFRNRNADRTDFKVNSLYISLEHQGPAPHTSTCGHVMHSTCWSKYFDNILAKENRRPYRLRQPTSFDIEKNEFLCPLCECLSNAALPLIPALSSIQTTTPTENAEVFVHMDFDAWLSIVEMVLEHKKRLKKSKATSECQDSTSSKQVVLPRFLASVEFLSDVAAMETVPSESAEPTPSTSGAAGGLAVENKGLLSTSILDMVNLFSQATYTIGLDLNPHQGDPRVPLMTWKSCAYTIRSLEWQLRDQDKPLLGEFSSRQQDCLSGLVRVAAVLSAISVKEQVVNSHAIKLLSLILDSGTEDTCLIDWDCLSVLVPLTITLPSIFYSEDCTPIPLGTQLELQSLTLILIANLAQIILTVKYDEEDCMEETTEPTDTDGESEDTACLKQIVKILLDRDITNTSSYWKWLQTQCSPFLRCCVIFYHFLTDVPAPGSLETVGGDTYANMCSYLGLPTSCAGLLDKPGVIKLMKKWKSNEKLKVKVPQDRKPLEINRLINLPDDYSELINTVSLFTCPNSDREDSRNPALCLICGDMLCSQSYCCQTELQ</sequence>
<keyword evidence="1" id="KW-0862">Zinc</keyword>
<dbReference type="UniPathway" id="UPA00143"/>